<dbReference type="InterPro" id="IPR056823">
    <property type="entry name" value="TEN-like_YD-shell"/>
</dbReference>
<dbReference type="InterPro" id="IPR032721">
    <property type="entry name" value="Toxin-deaminase"/>
</dbReference>
<gene>
    <name evidence="6" type="ORF">GCM10009754_36980</name>
</gene>
<dbReference type="InterPro" id="IPR006530">
    <property type="entry name" value="YD"/>
</dbReference>
<feature type="domain" description="DUF6531" evidence="4">
    <location>
        <begin position="338"/>
        <end position="407"/>
    </location>
</feature>
<dbReference type="InterPro" id="IPR038332">
    <property type="entry name" value="PPE_sf"/>
</dbReference>
<feature type="region of interest" description="Disordered" evidence="2">
    <location>
        <begin position="1381"/>
        <end position="1400"/>
    </location>
</feature>
<dbReference type="NCBIfam" id="TIGR03696">
    <property type="entry name" value="Rhs_assc_core"/>
    <property type="match status" value="1"/>
</dbReference>
<keyword evidence="7" id="KW-1185">Reference proteome</keyword>
<name>A0ABP5CDM5_9PSEU</name>
<dbReference type="InterPro" id="IPR050708">
    <property type="entry name" value="T6SS_VgrG/RHS"/>
</dbReference>
<dbReference type="NCBIfam" id="TIGR01643">
    <property type="entry name" value="YD_repeat_2x"/>
    <property type="match status" value="11"/>
</dbReference>
<accession>A0ABP5CDM5</accession>
<evidence type="ECO:0000259" key="3">
    <source>
        <dbReference type="Pfam" id="PF03527"/>
    </source>
</evidence>
<dbReference type="Pfam" id="PF25023">
    <property type="entry name" value="TEN_YD-shell"/>
    <property type="match status" value="1"/>
</dbReference>
<dbReference type="Proteomes" id="UP001501116">
    <property type="component" value="Unassembled WGS sequence"/>
</dbReference>
<dbReference type="Pfam" id="PF03527">
    <property type="entry name" value="RHS"/>
    <property type="match status" value="1"/>
</dbReference>
<dbReference type="InterPro" id="IPR001826">
    <property type="entry name" value="RHS"/>
</dbReference>
<dbReference type="InterPro" id="IPR045351">
    <property type="entry name" value="DUF6531"/>
</dbReference>
<proteinExistence type="predicted"/>
<keyword evidence="1" id="KW-0677">Repeat</keyword>
<evidence type="ECO:0000313" key="7">
    <source>
        <dbReference type="Proteomes" id="UP001501116"/>
    </source>
</evidence>
<evidence type="ECO:0000259" key="4">
    <source>
        <dbReference type="Pfam" id="PF20148"/>
    </source>
</evidence>
<organism evidence="6 7">
    <name type="scientific">Amycolatopsis minnesotensis</name>
    <dbReference type="NCBI Taxonomy" id="337894"/>
    <lineage>
        <taxon>Bacteria</taxon>
        <taxon>Bacillati</taxon>
        <taxon>Actinomycetota</taxon>
        <taxon>Actinomycetes</taxon>
        <taxon>Pseudonocardiales</taxon>
        <taxon>Pseudonocardiaceae</taxon>
        <taxon>Amycolatopsis</taxon>
    </lineage>
</organism>
<dbReference type="PANTHER" id="PTHR32305:SF15">
    <property type="entry name" value="PROTEIN RHSA-RELATED"/>
    <property type="match status" value="1"/>
</dbReference>
<sequence>MPEGNPLVAQAQSQTTAVTGIGIAESSVDLANGVKDGSWVEGGLGALGVGLEALSLVVDPIGTLAQYGVSWLIEHVQPLKEALDWLAGNPPVIQSFSDTWANVAKEVNTVSGDLANEVKNGTAGWKGTAADAYRASGAEQVDAIAGAATLADGISVGVMIMGQVVAMVRETVRDLVAELIGKLISWALEEACTLGFATPLVAVQATTAITKAITKVGDLIRKLVKTIGNVTPKIRKIIDKLGEIMEKLAKLGKKLGGGGTSPSAAKSAGKHADTPGVHGDTTPSGTHGPDGPDAGVDGPGHHGDGTSSSSSPKDGGPNRPDDPNAANTPEKARTTCNDPVDVATGEVIAGQTDITLDGVLPLVLRRTHVSSYRAGRGFGRSWASTVDQRLELDAQGIVFVAEDGMLLCYPEPSHSGAVVPASGPRWPLSRTETGYRITRRDLGHELLFDGEGTEFALSAIADRNGNRITFERDQDGLALAVWHSGGHRIEFEHAGSRVTGLLLRNFHGDDIQLARFGYNTAGDLTEVVNSSGRAMRFEYDAEGRIVTWTDRNGEWYRYFYDDRGRCIANQGSGGALNGTFSYDTDARVTRFTDALGNTTTYRLTATGRVAEETDPLGNRVVHERDEADRLVATTDPLGRTTRFVYDDDGNVVLRTGPDGAETRAEYDEHGDPLVVVEPDGGTWRRTYDEHGNLLEVADPAGATTRYAYRADGALTQVTDSLGHTRRVETDSTGLPLVITDPLGASMRIRRDQFGRIVEAVDSAGGVSRFAWTVEGRLLSRTRPGGGTERWRYDGEGNVVEQVDALGQVTRSELTHFDLPAVRTTPDGARSAYRYDANLRLLAITDEHERAWTFGYDAAGRLTSETDVHGRTQRYAYDAAGQLVERVNAAGDVTTYEYDAAGNRVRVSAPDTTAEFEYDVMGRTRWARNEDADVRFERDALGRVLTESIDGHAVVSAYDTEGRRVRRRTPTGSESRWDYDANGNHVGLRTAGRSMSFRFDQAGREVERLLDAGTMFAQSWDANHRLVSQTVSAVEGTPERAGTKLLQHREYRYRADGRPTEVSDRLRGITRFDLDPAGRVLGTAGETAEIAPPPPALSDDDGTGLRTSGPVRYLRDQQGRIVVRQRAKLSGKPDVWRYSWNSEDRLVGVETPDGARWRYRYDPFGRRTRKERLGADGAVLEAVRFCWDGAELAEQIRSTGEATTWNWAPDSFRPLTQVSRAAGTSDQDWVDAEFFSIVTDLIGTPTELVDVHGEIAWRQDVTVWGRALNRLTARTSTPLRFPGQYHDDETGLHYNHQRYYDPEIAQYASADPLGAAAGADPYAYAPNPVSGSDPLGLALCEEGATKKIDEYRADKRVGGKKNIAVADYEINGVSGQRVGVSGKHQYDGSAPMPPEHTLNRGPDDIARAADSEMKIFEELKGQLKPDASGRIHIYSERPVCPSCQEVIKDFQRSFPNIKVTYSDLGRG</sequence>
<feature type="region of interest" description="Disordered" evidence="2">
    <location>
        <begin position="255"/>
        <end position="338"/>
    </location>
</feature>
<dbReference type="Pfam" id="PF20148">
    <property type="entry name" value="DUF6531"/>
    <property type="match status" value="1"/>
</dbReference>
<dbReference type="InterPro" id="IPR022385">
    <property type="entry name" value="Rhs_assc_core"/>
</dbReference>
<evidence type="ECO:0000256" key="2">
    <source>
        <dbReference type="SAM" id="MobiDB-lite"/>
    </source>
</evidence>
<protein>
    <submittedName>
        <fullName evidence="6">RHS repeat-associated core domain-containing protein</fullName>
    </submittedName>
</protein>
<reference evidence="7" key="1">
    <citation type="journal article" date="2019" name="Int. J. Syst. Evol. Microbiol.">
        <title>The Global Catalogue of Microorganisms (GCM) 10K type strain sequencing project: providing services to taxonomists for standard genome sequencing and annotation.</title>
        <authorList>
            <consortium name="The Broad Institute Genomics Platform"/>
            <consortium name="The Broad Institute Genome Sequencing Center for Infectious Disease"/>
            <person name="Wu L."/>
            <person name="Ma J."/>
        </authorList>
    </citation>
    <scope>NUCLEOTIDE SEQUENCE [LARGE SCALE GENOMIC DNA]</scope>
    <source>
        <strain evidence="7">JCM 14545</strain>
    </source>
</reference>
<feature type="domain" description="Teneurin-like YD-shell" evidence="5">
    <location>
        <begin position="447"/>
        <end position="557"/>
    </location>
</feature>
<feature type="domain" description="RHS protein conserved region" evidence="3">
    <location>
        <begin position="1236"/>
        <end position="1268"/>
    </location>
</feature>
<dbReference type="Gene3D" id="1.20.1260.20">
    <property type="entry name" value="PPE superfamily"/>
    <property type="match status" value="1"/>
</dbReference>
<dbReference type="EMBL" id="BAAANN010000013">
    <property type="protein sequence ID" value="GAA1962340.1"/>
    <property type="molecule type" value="Genomic_DNA"/>
</dbReference>
<evidence type="ECO:0000313" key="6">
    <source>
        <dbReference type="EMBL" id="GAA1962340.1"/>
    </source>
</evidence>
<dbReference type="SUPFAM" id="SSF140453">
    <property type="entry name" value="EsxAB dimer-like"/>
    <property type="match status" value="1"/>
</dbReference>
<dbReference type="Pfam" id="PF05593">
    <property type="entry name" value="RHS_repeat"/>
    <property type="match status" value="7"/>
</dbReference>
<feature type="compositionally biased region" description="Low complexity" evidence="2">
    <location>
        <begin position="305"/>
        <end position="317"/>
    </location>
</feature>
<dbReference type="InterPro" id="IPR031325">
    <property type="entry name" value="RHS_repeat"/>
</dbReference>
<dbReference type="RefSeq" id="WP_344419762.1">
    <property type="nucleotide sequence ID" value="NZ_BAAANN010000013.1"/>
</dbReference>
<evidence type="ECO:0000256" key="1">
    <source>
        <dbReference type="ARBA" id="ARBA00022737"/>
    </source>
</evidence>
<dbReference type="Gene3D" id="2.180.10.10">
    <property type="entry name" value="RHS repeat-associated core"/>
    <property type="match status" value="3"/>
</dbReference>
<dbReference type="Pfam" id="PF14424">
    <property type="entry name" value="Toxin-deaminase"/>
    <property type="match status" value="1"/>
</dbReference>
<dbReference type="InterPro" id="IPR036689">
    <property type="entry name" value="ESAT-6-like_sf"/>
</dbReference>
<dbReference type="PANTHER" id="PTHR32305">
    <property type="match status" value="1"/>
</dbReference>
<comment type="caution">
    <text evidence="6">The sequence shown here is derived from an EMBL/GenBank/DDBJ whole genome shotgun (WGS) entry which is preliminary data.</text>
</comment>
<feature type="compositionally biased region" description="Low complexity" evidence="2">
    <location>
        <begin position="287"/>
        <end position="296"/>
    </location>
</feature>
<dbReference type="SUPFAM" id="SSF69304">
    <property type="entry name" value="Tricorn protease N-terminal domain"/>
    <property type="match status" value="1"/>
</dbReference>
<evidence type="ECO:0000259" key="5">
    <source>
        <dbReference type="Pfam" id="PF25023"/>
    </source>
</evidence>